<dbReference type="RefSeq" id="WP_123711637.1">
    <property type="nucleotide sequence ID" value="NZ_RKHR01000003.1"/>
</dbReference>
<dbReference type="Pfam" id="PF07130">
    <property type="entry name" value="YebG"/>
    <property type="match status" value="1"/>
</dbReference>
<dbReference type="InterPro" id="IPR009813">
    <property type="entry name" value="Uncharacterised_YebG"/>
</dbReference>
<comment type="caution">
    <text evidence="1">The sequence shown here is derived from an EMBL/GenBank/DDBJ whole genome shotgun (WGS) entry which is preliminary data.</text>
</comment>
<evidence type="ECO:0000313" key="2">
    <source>
        <dbReference type="Proteomes" id="UP000275394"/>
    </source>
</evidence>
<gene>
    <name evidence="1" type="ORF">EDC56_1293</name>
</gene>
<dbReference type="InterPro" id="IPR038627">
    <property type="entry name" value="YebG-like_sf"/>
</dbReference>
<dbReference type="AlphaFoldDB" id="A0A3N2E0U3"/>
<dbReference type="EMBL" id="RKHR01000003">
    <property type="protein sequence ID" value="ROS05741.1"/>
    <property type="molecule type" value="Genomic_DNA"/>
</dbReference>
<accession>A0A3N2E0U3</accession>
<dbReference type="OrthoDB" id="6415307at2"/>
<protein>
    <submittedName>
        <fullName evidence="1">Uncharacterized protein</fullName>
    </submittedName>
</protein>
<name>A0A3N2E0U3_9GAMM</name>
<dbReference type="Gene3D" id="1.10.10.710">
    <property type="entry name" value="PSPTO_1197 like"/>
    <property type="match status" value="1"/>
</dbReference>
<dbReference type="Proteomes" id="UP000275394">
    <property type="component" value="Unassembled WGS sequence"/>
</dbReference>
<organism evidence="1 2">
    <name type="scientific">Sinobacterium caligoides</name>
    <dbReference type="NCBI Taxonomy" id="933926"/>
    <lineage>
        <taxon>Bacteria</taxon>
        <taxon>Pseudomonadati</taxon>
        <taxon>Pseudomonadota</taxon>
        <taxon>Gammaproteobacteria</taxon>
        <taxon>Cellvibrionales</taxon>
        <taxon>Spongiibacteraceae</taxon>
        <taxon>Sinobacterium</taxon>
    </lineage>
</organism>
<evidence type="ECO:0000313" key="1">
    <source>
        <dbReference type="EMBL" id="ROS05741.1"/>
    </source>
</evidence>
<sequence>MAVVAMWLCDRDDSMFSDKKAAEEHDKMLELAENISALIEQHVEDIDENALEEIGLVLARRREVLAKACKGKPELLLEPDEEFDE</sequence>
<proteinExistence type="predicted"/>
<keyword evidence="2" id="KW-1185">Reference proteome</keyword>
<reference evidence="1 2" key="1">
    <citation type="submission" date="2018-11" db="EMBL/GenBank/DDBJ databases">
        <title>Genomic Encyclopedia of Type Strains, Phase IV (KMG-IV): sequencing the most valuable type-strain genomes for metagenomic binning, comparative biology and taxonomic classification.</title>
        <authorList>
            <person name="Goeker M."/>
        </authorList>
    </citation>
    <scope>NUCLEOTIDE SEQUENCE [LARGE SCALE GENOMIC DNA]</scope>
    <source>
        <strain evidence="1 2">DSM 100316</strain>
    </source>
</reference>